<accession>A0ACB8WVG4</accession>
<sequence>FWMKRSTYEEQPVVRFQYQTLFLAATSTQGDFVAWSSFPHLNNMLGPNLRIPAVSVREEDKNQDGKLDLLIFNLELPLKPEEQVYSIQMLLTFSYQLFRMSTVVMQSLAYVQYSSSVPGAKLFISGDLRLQQRTPLPHRGLYNIYNVSVIDGSSPLASAYDLNNIIRSYQERNCKLSNALTTVLSYPMPVWTVGRAAGSPFQLNAEILYPMEPFIFCSRIDTQPDEQEKFPHQAPECVIHSHHAPLQCEPQHHDFPGDPAGSSGGAVLRVVFSQHPSVFYLMEPAWHVWTKLQKPSARVLRMAARDILRSVFQCDFSVMESYLPEDRKVSSLFMWSHSRALCSPPACPLTPRGQFSNQTQCIQSCDAQGLQGVEEACGTYSHVVLKGVRFFELESLYPLLLDPSLDLRIIHLVRDPRAVMRSREESAKAFVSDNAVVLEQRNVPAAEVQYQVMQEICRSHVRINERAVLKPPPFLKGRYKMVRYEDVVRNPEEEINDMYEFVGLEMTKQLAEWIYMVTHGTGKGSKGEAFKITSRNAADVSQAWRTTLPYNKVKRVQE</sequence>
<evidence type="ECO:0000313" key="2">
    <source>
        <dbReference type="Proteomes" id="UP000831701"/>
    </source>
</evidence>
<protein>
    <submittedName>
        <fullName evidence="1">Uncharacterized protein</fullName>
    </submittedName>
</protein>
<comment type="caution">
    <text evidence="1">The sequence shown here is derived from an EMBL/GenBank/DDBJ whole genome shotgun (WGS) entry which is preliminary data.</text>
</comment>
<proteinExistence type="predicted"/>
<feature type="non-terminal residue" evidence="1">
    <location>
        <position position="1"/>
    </location>
</feature>
<reference evidence="1" key="1">
    <citation type="submission" date="2022-04" db="EMBL/GenBank/DDBJ databases">
        <title>Jade perch genome.</title>
        <authorList>
            <person name="Chao B."/>
        </authorList>
    </citation>
    <scope>NUCLEOTIDE SEQUENCE</scope>
    <source>
        <strain evidence="1">CB-2022</strain>
    </source>
</reference>
<evidence type="ECO:0000313" key="1">
    <source>
        <dbReference type="EMBL" id="KAI3371716.1"/>
    </source>
</evidence>
<gene>
    <name evidence="1" type="ORF">L3Q82_024279</name>
</gene>
<dbReference type="EMBL" id="CM041536">
    <property type="protein sequence ID" value="KAI3371716.1"/>
    <property type="molecule type" value="Genomic_DNA"/>
</dbReference>
<name>A0ACB8WVG4_9TELE</name>
<dbReference type="Proteomes" id="UP000831701">
    <property type="component" value="Chromosome 6"/>
</dbReference>
<keyword evidence="2" id="KW-1185">Reference proteome</keyword>
<feature type="non-terminal residue" evidence="1">
    <location>
        <position position="558"/>
    </location>
</feature>
<organism evidence="1 2">
    <name type="scientific">Scortum barcoo</name>
    <name type="common">barcoo grunter</name>
    <dbReference type="NCBI Taxonomy" id="214431"/>
    <lineage>
        <taxon>Eukaryota</taxon>
        <taxon>Metazoa</taxon>
        <taxon>Chordata</taxon>
        <taxon>Craniata</taxon>
        <taxon>Vertebrata</taxon>
        <taxon>Euteleostomi</taxon>
        <taxon>Actinopterygii</taxon>
        <taxon>Neopterygii</taxon>
        <taxon>Teleostei</taxon>
        <taxon>Neoteleostei</taxon>
        <taxon>Acanthomorphata</taxon>
        <taxon>Eupercaria</taxon>
        <taxon>Centrarchiformes</taxon>
        <taxon>Terapontoidei</taxon>
        <taxon>Terapontidae</taxon>
        <taxon>Scortum</taxon>
    </lineage>
</organism>